<dbReference type="Pfam" id="PF00106">
    <property type="entry name" value="adh_short"/>
    <property type="match status" value="1"/>
</dbReference>
<organism evidence="3 6">
    <name type="scientific">Actinotignum timonense</name>
    <dbReference type="NCBI Taxonomy" id="1870995"/>
    <lineage>
        <taxon>Bacteria</taxon>
        <taxon>Bacillati</taxon>
        <taxon>Actinomycetota</taxon>
        <taxon>Actinomycetes</taxon>
        <taxon>Actinomycetales</taxon>
        <taxon>Actinomycetaceae</taxon>
        <taxon>Actinotignum</taxon>
    </lineage>
</organism>
<keyword evidence="5" id="KW-1185">Reference proteome</keyword>
<dbReference type="FunFam" id="3.40.50.720:FF:000047">
    <property type="entry name" value="NADP-dependent L-serine/L-allo-threonine dehydrogenase"/>
    <property type="match status" value="1"/>
</dbReference>
<dbReference type="EC" id="1.-.-.-" evidence="3"/>
<dbReference type="AlphaFoldDB" id="A0AAW9HK95"/>
<comment type="similarity">
    <text evidence="1">Belongs to the short-chain dehydrogenases/reductases (SDR) family.</text>
</comment>
<dbReference type="EMBL" id="JAWNFV010000001">
    <property type="protein sequence ID" value="MDY5139846.1"/>
    <property type="molecule type" value="Genomic_DNA"/>
</dbReference>
<protein>
    <submittedName>
        <fullName evidence="3">SDR family oxidoreductase</fullName>
        <ecNumber evidence="3">1.-.-.-</ecNumber>
    </submittedName>
</protein>
<evidence type="ECO:0000256" key="1">
    <source>
        <dbReference type="ARBA" id="ARBA00006484"/>
    </source>
</evidence>
<dbReference type="Proteomes" id="UP001288320">
    <property type="component" value="Unassembled WGS sequence"/>
</dbReference>
<dbReference type="Proteomes" id="UP001284901">
    <property type="component" value="Unassembled WGS sequence"/>
</dbReference>
<dbReference type="GO" id="GO:0016616">
    <property type="term" value="F:oxidoreductase activity, acting on the CH-OH group of donors, NAD or NADP as acceptor"/>
    <property type="evidence" value="ECO:0007669"/>
    <property type="project" value="UniProtKB-ARBA"/>
</dbReference>
<keyword evidence="2 3" id="KW-0560">Oxidoreductase</keyword>
<proteinExistence type="inferred from homology"/>
<evidence type="ECO:0000256" key="2">
    <source>
        <dbReference type="ARBA" id="ARBA00023002"/>
    </source>
</evidence>
<sequence length="260" mass="27650">MSHRVLVTGASSGIGAASVRALCAAGFEVIATARREDRLRQLAEQTGCSYVVADLTEEGDVARLAATVAEAGGVDSLVNNAGGARGQDKVADAKIEDWEWMYRVNVLGTLRLTRALLPHMRENGGSILFVTSTAAQETYVGGAGYTAAKHAERMIKDTLRLELVGEPVRLMELRPGMVMTEEFSKNRLGSDAAAQNVYAGVAEPLLAEDIAETVVWMLSRPAHVNIDSVVIRPVAQANSWTVARTGSDVVDLPSSGLDGE</sequence>
<dbReference type="EMBL" id="JAWNFY010000003">
    <property type="protein sequence ID" value="MDY5145703.1"/>
    <property type="molecule type" value="Genomic_DNA"/>
</dbReference>
<evidence type="ECO:0000313" key="3">
    <source>
        <dbReference type="EMBL" id="MDY5139846.1"/>
    </source>
</evidence>
<dbReference type="SUPFAM" id="SSF51735">
    <property type="entry name" value="NAD(P)-binding Rossmann-fold domains"/>
    <property type="match status" value="1"/>
</dbReference>
<accession>A0AAW9HK95</accession>
<dbReference type="RefSeq" id="WP_087071210.1">
    <property type="nucleotide sequence ID" value="NZ_CAUPFC010000001.1"/>
</dbReference>
<evidence type="ECO:0000313" key="5">
    <source>
        <dbReference type="Proteomes" id="UP001284901"/>
    </source>
</evidence>
<dbReference type="PRINTS" id="PR00081">
    <property type="entry name" value="GDHRDH"/>
</dbReference>
<evidence type="ECO:0000313" key="4">
    <source>
        <dbReference type="EMBL" id="MDY5145703.1"/>
    </source>
</evidence>
<reference evidence="3 5" key="1">
    <citation type="submission" date="2023-10" db="EMBL/GenBank/DDBJ databases">
        <title>Whole Genome based description of the genera Actinobaculum and Actinotignum reveals a complex phylogenetic relationship within the species included in the genus Actinotignum.</title>
        <authorList>
            <person name="Jensen C.S."/>
            <person name="Dargis R."/>
            <person name="Kemp M."/>
            <person name="Christensen J.J."/>
        </authorList>
    </citation>
    <scope>NUCLEOTIDE SEQUENCE</scope>
    <source>
        <strain evidence="4 5">SLA_B089</strain>
        <strain evidence="3">SLA_B245</strain>
    </source>
</reference>
<dbReference type="InterPro" id="IPR036291">
    <property type="entry name" value="NAD(P)-bd_dom_sf"/>
</dbReference>
<name>A0AAW9HK95_9ACTO</name>
<evidence type="ECO:0000313" key="6">
    <source>
        <dbReference type="Proteomes" id="UP001288320"/>
    </source>
</evidence>
<comment type="caution">
    <text evidence="3">The sequence shown here is derived from an EMBL/GenBank/DDBJ whole genome shotgun (WGS) entry which is preliminary data.</text>
</comment>
<dbReference type="Gene3D" id="3.40.50.720">
    <property type="entry name" value="NAD(P)-binding Rossmann-like Domain"/>
    <property type="match status" value="1"/>
</dbReference>
<dbReference type="GeneID" id="92813881"/>
<dbReference type="PANTHER" id="PTHR42901:SF1">
    <property type="entry name" value="ALCOHOL DEHYDROGENASE"/>
    <property type="match status" value="1"/>
</dbReference>
<dbReference type="PANTHER" id="PTHR42901">
    <property type="entry name" value="ALCOHOL DEHYDROGENASE"/>
    <property type="match status" value="1"/>
</dbReference>
<gene>
    <name evidence="3" type="ORF">R6G74_00735</name>
    <name evidence="4" type="ORF">R6P33_01530</name>
</gene>
<dbReference type="InterPro" id="IPR002347">
    <property type="entry name" value="SDR_fam"/>
</dbReference>